<evidence type="ECO:0000313" key="2">
    <source>
        <dbReference type="EMBL" id="KAK3396825.1"/>
    </source>
</evidence>
<feature type="transmembrane region" description="Helical" evidence="1">
    <location>
        <begin position="48"/>
        <end position="67"/>
    </location>
</feature>
<gene>
    <name evidence="2" type="ORF">B0T20DRAFT_480436</name>
</gene>
<keyword evidence="1" id="KW-1133">Transmembrane helix</keyword>
<reference evidence="2" key="2">
    <citation type="submission" date="2023-07" db="EMBL/GenBank/DDBJ databases">
        <authorList>
            <consortium name="Lawrence Berkeley National Laboratory"/>
            <person name="Haridas S."/>
            <person name="Hensen N."/>
            <person name="Bonometti L."/>
            <person name="Westerberg I."/>
            <person name="Brannstrom I.O."/>
            <person name="Guillou S."/>
            <person name="Cros-Aarteil S."/>
            <person name="Calhoun S."/>
            <person name="Kuo A."/>
            <person name="Mondo S."/>
            <person name="Pangilinan J."/>
            <person name="Riley R."/>
            <person name="LaButti K."/>
            <person name="Andreopoulos B."/>
            <person name="Lipzen A."/>
            <person name="Chen C."/>
            <person name="Yanf M."/>
            <person name="Daum C."/>
            <person name="Ng V."/>
            <person name="Clum A."/>
            <person name="Steindorff A."/>
            <person name="Ohm R."/>
            <person name="Martin F."/>
            <person name="Silar P."/>
            <person name="Natvig D."/>
            <person name="Lalanne C."/>
            <person name="Gautier V."/>
            <person name="Ament-velasquez S.L."/>
            <person name="Kruys A."/>
            <person name="Hutchinson M.I."/>
            <person name="Powell A.J."/>
            <person name="Barry K."/>
            <person name="Miller A.N."/>
            <person name="Grigoriev I.V."/>
            <person name="Debuchy R."/>
            <person name="Gladieux P."/>
            <person name="Thoren M.H."/>
            <person name="Johannesson H."/>
        </authorList>
    </citation>
    <scope>NUCLEOTIDE SEQUENCE</scope>
    <source>
        <strain evidence="2">FGSC 1904</strain>
    </source>
</reference>
<keyword evidence="3" id="KW-1185">Reference proteome</keyword>
<evidence type="ECO:0000313" key="3">
    <source>
        <dbReference type="Proteomes" id="UP001281003"/>
    </source>
</evidence>
<sequence length="108" mass="12066">MAKKPAVLLQQKIAAPSMCLCNRQGSRCRWDLFSANSIEGVSADNVEIIFIGLFRLIFVLAAAWYVWDQGVCKDRNRSKLFVDCVLIVTVIVRTELSMELSLAGKTTL</sequence>
<accession>A0AAE0PC22</accession>
<dbReference type="Proteomes" id="UP001281003">
    <property type="component" value="Unassembled WGS sequence"/>
</dbReference>
<organism evidence="2 3">
    <name type="scientific">Sordaria brevicollis</name>
    <dbReference type="NCBI Taxonomy" id="83679"/>
    <lineage>
        <taxon>Eukaryota</taxon>
        <taxon>Fungi</taxon>
        <taxon>Dikarya</taxon>
        <taxon>Ascomycota</taxon>
        <taxon>Pezizomycotina</taxon>
        <taxon>Sordariomycetes</taxon>
        <taxon>Sordariomycetidae</taxon>
        <taxon>Sordariales</taxon>
        <taxon>Sordariaceae</taxon>
        <taxon>Sordaria</taxon>
    </lineage>
</organism>
<reference evidence="2" key="1">
    <citation type="journal article" date="2023" name="Mol. Phylogenet. Evol.">
        <title>Genome-scale phylogeny and comparative genomics of the fungal order Sordariales.</title>
        <authorList>
            <person name="Hensen N."/>
            <person name="Bonometti L."/>
            <person name="Westerberg I."/>
            <person name="Brannstrom I.O."/>
            <person name="Guillou S."/>
            <person name="Cros-Aarteil S."/>
            <person name="Calhoun S."/>
            <person name="Haridas S."/>
            <person name="Kuo A."/>
            <person name="Mondo S."/>
            <person name="Pangilinan J."/>
            <person name="Riley R."/>
            <person name="LaButti K."/>
            <person name="Andreopoulos B."/>
            <person name="Lipzen A."/>
            <person name="Chen C."/>
            <person name="Yan M."/>
            <person name="Daum C."/>
            <person name="Ng V."/>
            <person name="Clum A."/>
            <person name="Steindorff A."/>
            <person name="Ohm R.A."/>
            <person name="Martin F."/>
            <person name="Silar P."/>
            <person name="Natvig D.O."/>
            <person name="Lalanne C."/>
            <person name="Gautier V."/>
            <person name="Ament-Velasquez S.L."/>
            <person name="Kruys A."/>
            <person name="Hutchinson M.I."/>
            <person name="Powell A.J."/>
            <person name="Barry K."/>
            <person name="Miller A.N."/>
            <person name="Grigoriev I.V."/>
            <person name="Debuchy R."/>
            <person name="Gladieux P."/>
            <person name="Hiltunen Thoren M."/>
            <person name="Johannesson H."/>
        </authorList>
    </citation>
    <scope>NUCLEOTIDE SEQUENCE</scope>
    <source>
        <strain evidence="2">FGSC 1904</strain>
    </source>
</reference>
<keyword evidence="1" id="KW-0472">Membrane</keyword>
<name>A0AAE0PC22_SORBR</name>
<comment type="caution">
    <text evidence="2">The sequence shown here is derived from an EMBL/GenBank/DDBJ whole genome shotgun (WGS) entry which is preliminary data.</text>
</comment>
<evidence type="ECO:0000256" key="1">
    <source>
        <dbReference type="SAM" id="Phobius"/>
    </source>
</evidence>
<keyword evidence="1" id="KW-0812">Transmembrane</keyword>
<proteinExistence type="predicted"/>
<dbReference type="EMBL" id="JAUTDP010000008">
    <property type="protein sequence ID" value="KAK3396825.1"/>
    <property type="molecule type" value="Genomic_DNA"/>
</dbReference>
<dbReference type="AlphaFoldDB" id="A0AAE0PC22"/>
<protein>
    <submittedName>
        <fullName evidence="2">Uncharacterized protein</fullName>
    </submittedName>
</protein>